<dbReference type="AlphaFoldDB" id="A0A2K8L3E2"/>
<dbReference type="OrthoDB" id="9864316at2"/>
<evidence type="ECO:0000256" key="1">
    <source>
        <dbReference type="SAM" id="Phobius"/>
    </source>
</evidence>
<feature type="transmembrane region" description="Helical" evidence="1">
    <location>
        <begin position="25"/>
        <end position="44"/>
    </location>
</feature>
<protein>
    <submittedName>
        <fullName evidence="2">Uncharacterized protein</fullName>
    </submittedName>
</protein>
<proteinExistence type="predicted"/>
<accession>A0A2K8L3E2</accession>
<reference evidence="2 3" key="1">
    <citation type="submission" date="2016-12" db="EMBL/GenBank/DDBJ databases">
        <title>Isolation and genomic insights into novel planktonic Zetaproteobacteria from stratified waters of the Chesapeake Bay.</title>
        <authorList>
            <person name="McAllister S.M."/>
            <person name="Kato S."/>
            <person name="Chan C.S."/>
            <person name="Chiu B.K."/>
            <person name="Field E.K."/>
        </authorList>
    </citation>
    <scope>NUCLEOTIDE SEQUENCE [LARGE SCALE GENOMIC DNA]</scope>
    <source>
        <strain evidence="2 3">CP-5</strain>
    </source>
</reference>
<organism evidence="2 3">
    <name type="scientific">Mariprofundus aestuarium</name>
    <dbReference type="NCBI Taxonomy" id="1921086"/>
    <lineage>
        <taxon>Bacteria</taxon>
        <taxon>Pseudomonadati</taxon>
        <taxon>Pseudomonadota</taxon>
        <taxon>Candidatius Mariprofundia</taxon>
        <taxon>Mariprofundales</taxon>
        <taxon>Mariprofundaceae</taxon>
        <taxon>Mariprofundus</taxon>
    </lineage>
</organism>
<evidence type="ECO:0000313" key="2">
    <source>
        <dbReference type="EMBL" id="ATX79474.1"/>
    </source>
</evidence>
<feature type="transmembrane region" description="Helical" evidence="1">
    <location>
        <begin position="56"/>
        <end position="80"/>
    </location>
</feature>
<dbReference type="Proteomes" id="UP000231701">
    <property type="component" value="Chromosome"/>
</dbReference>
<keyword evidence="3" id="KW-1185">Reference proteome</keyword>
<evidence type="ECO:0000313" key="3">
    <source>
        <dbReference type="Proteomes" id="UP000231701"/>
    </source>
</evidence>
<dbReference type="EMBL" id="CP018799">
    <property type="protein sequence ID" value="ATX79474.1"/>
    <property type="molecule type" value="Genomic_DNA"/>
</dbReference>
<keyword evidence="1" id="KW-0472">Membrane</keyword>
<keyword evidence="1" id="KW-1133">Transmembrane helix</keyword>
<sequence>MSIETLEQAIEETQAQLDGRESRRLIAWAVVTIVLFFIPIVLFFKLAEGTPYETSYAPIVLVWLMVSMGVGNLIATALIAPRTVELKLAVATASSVLSLVKDREQATPQPHSD</sequence>
<gene>
    <name evidence="2" type="ORF">Ga0123461_1055</name>
</gene>
<keyword evidence="1" id="KW-0812">Transmembrane</keyword>
<dbReference type="KEGG" id="maes:Ga0123461_1055"/>
<dbReference type="RefSeq" id="WP_100277362.1">
    <property type="nucleotide sequence ID" value="NZ_CP018799.1"/>
</dbReference>
<name>A0A2K8L3E2_MARES</name>